<dbReference type="InterPro" id="IPR036047">
    <property type="entry name" value="F-box-like_dom_sf"/>
</dbReference>
<dbReference type="Pfam" id="PF12937">
    <property type="entry name" value="F-box-like"/>
    <property type="match status" value="1"/>
</dbReference>
<evidence type="ECO:0000259" key="1">
    <source>
        <dbReference type="Pfam" id="PF12937"/>
    </source>
</evidence>
<proteinExistence type="predicted"/>
<dbReference type="Proteomes" id="UP000650833">
    <property type="component" value="Unassembled WGS sequence"/>
</dbReference>
<reference evidence="2" key="1">
    <citation type="submission" date="2020-12" db="EMBL/GenBank/DDBJ databases">
        <title>Metabolic potential, ecology and presence of endohyphal bacteria is reflected in genomic diversity of Mucoromycotina.</title>
        <authorList>
            <person name="Muszewska A."/>
            <person name="Okrasinska A."/>
            <person name="Steczkiewicz K."/>
            <person name="Drgas O."/>
            <person name="Orlowska M."/>
            <person name="Perlinska-Lenart U."/>
            <person name="Aleksandrzak-Piekarczyk T."/>
            <person name="Szatraj K."/>
            <person name="Zielenkiewicz U."/>
            <person name="Pilsyk S."/>
            <person name="Malc E."/>
            <person name="Mieczkowski P."/>
            <person name="Kruszewska J.S."/>
            <person name="Biernat P."/>
            <person name="Pawlowska J."/>
        </authorList>
    </citation>
    <scope>NUCLEOTIDE SEQUENCE</scope>
    <source>
        <strain evidence="2">CBS 226.32</strain>
    </source>
</reference>
<dbReference type="SUPFAM" id="SSF81383">
    <property type="entry name" value="F-box domain"/>
    <property type="match status" value="1"/>
</dbReference>
<dbReference type="CDD" id="cd09917">
    <property type="entry name" value="F-box_SF"/>
    <property type="match status" value="1"/>
</dbReference>
<keyword evidence="3" id="KW-1185">Reference proteome</keyword>
<evidence type="ECO:0000313" key="3">
    <source>
        <dbReference type="Proteomes" id="UP000650833"/>
    </source>
</evidence>
<dbReference type="InterPro" id="IPR001810">
    <property type="entry name" value="F-box_dom"/>
</dbReference>
<gene>
    <name evidence="2" type="ORF">INT46_001246</name>
</gene>
<dbReference type="AlphaFoldDB" id="A0A8H7QXT4"/>
<dbReference type="EMBL" id="JAEPRC010000348">
    <property type="protein sequence ID" value="KAG2199546.1"/>
    <property type="molecule type" value="Genomic_DNA"/>
</dbReference>
<sequence>MEANLEFSSSLPSELWIEIFYKINSFTQLEQCSLVSQRWKKLAESVIFNRNITLTDDIDARAFVNYFTSNKEKRGRIKYLTMMPQYVPLGSFNEVLSLALTRNMEFFNGAVEGVEFFKVLLGIVGYKSKFKKLKTIPSAWTYSNVYDKLLYVFRNTLVDVKVNIRRPLFDKKVRWDTLRRLDKLKNLKSFSFNSYIHNIEETESILKNCNFLEELTIHLSLKNEIKNAHDIYIWMEENVKRNFTLKYLRVKVGQTYHSYLIDYLMYKYPNVKVVVIDNLPFKEAWGTYVTTDFMDVSDINSVLDKTKKVSYYKLECGVLEYKVNDMVAPTVSNQERSSTVARSASLEMYYRNSFTDLRETYVYKD</sequence>
<dbReference type="OrthoDB" id="2276664at2759"/>
<comment type="caution">
    <text evidence="2">The sequence shown here is derived from an EMBL/GenBank/DDBJ whole genome shotgun (WGS) entry which is preliminary data.</text>
</comment>
<organism evidence="2 3">
    <name type="scientific">Mucor plumbeus</name>
    <dbReference type="NCBI Taxonomy" id="97098"/>
    <lineage>
        <taxon>Eukaryota</taxon>
        <taxon>Fungi</taxon>
        <taxon>Fungi incertae sedis</taxon>
        <taxon>Mucoromycota</taxon>
        <taxon>Mucoromycotina</taxon>
        <taxon>Mucoromycetes</taxon>
        <taxon>Mucorales</taxon>
        <taxon>Mucorineae</taxon>
        <taxon>Mucoraceae</taxon>
        <taxon>Mucor</taxon>
    </lineage>
</organism>
<accession>A0A8H7QXT4</accession>
<protein>
    <recommendedName>
        <fullName evidence="1">F-box domain-containing protein</fullName>
    </recommendedName>
</protein>
<evidence type="ECO:0000313" key="2">
    <source>
        <dbReference type="EMBL" id="KAG2199546.1"/>
    </source>
</evidence>
<dbReference type="Gene3D" id="1.20.1280.50">
    <property type="match status" value="1"/>
</dbReference>
<name>A0A8H7QXT4_9FUNG</name>
<feature type="domain" description="F-box" evidence="1">
    <location>
        <begin position="9"/>
        <end position="46"/>
    </location>
</feature>